<sequence length="281" mass="31767">MCSPLSPHSTVSEMKPTRARVFLGCVPLDSNPVMLHSIFSRFGVVYVCIPGRRHGPIYVRRNSTDILSRGFAFLVFELERSVHSLVDSCQKNGEGLFFPISTPSVRNKLVQVRPWKLEDARFAPLPHAPVAPRRMVLVEGVPIPTTAGDLAIILGARYGPICLVEIQVHPCLLYPMGCARVVFNTNEGYIRAVKDVFVDLPHRNTVKRVEMRPFLMDAQICDECYGTKSSGEYASYFCGVTSCLQYFCKNCWDEHRNAHINDNRFWQRSGNGETQPSRRED</sequence>
<dbReference type="Pfam" id="PF16366">
    <property type="entry name" value="CEBP_ZZ"/>
    <property type="match status" value="1"/>
</dbReference>
<dbReference type="InterPro" id="IPR032296">
    <property type="entry name" value="CEBP_ZZ"/>
</dbReference>
<dbReference type="InterPro" id="IPR035979">
    <property type="entry name" value="RBD_domain_sf"/>
</dbReference>
<accession>F1LB09</accession>
<dbReference type="PROSITE" id="PS50102">
    <property type="entry name" value="RRM"/>
    <property type="match status" value="1"/>
</dbReference>
<name>F1LB09_ASCSU</name>
<dbReference type="GO" id="GO:0000900">
    <property type="term" value="F:mRNA regulatory element binding translation repressor activity"/>
    <property type="evidence" value="ECO:0007669"/>
    <property type="project" value="TreeGrafter"/>
</dbReference>
<dbReference type="AlphaFoldDB" id="F1LB09"/>
<dbReference type="GO" id="GO:0008135">
    <property type="term" value="F:translation factor activity, RNA binding"/>
    <property type="evidence" value="ECO:0007669"/>
    <property type="project" value="TreeGrafter"/>
</dbReference>
<dbReference type="GO" id="GO:0005737">
    <property type="term" value="C:cytoplasm"/>
    <property type="evidence" value="ECO:0007669"/>
    <property type="project" value="TreeGrafter"/>
</dbReference>
<dbReference type="GO" id="GO:2000766">
    <property type="term" value="P:negative regulation of cytoplasmic translation"/>
    <property type="evidence" value="ECO:0007669"/>
    <property type="project" value="TreeGrafter"/>
</dbReference>
<dbReference type="CDD" id="cd12445">
    <property type="entry name" value="RRM2_CPEBs"/>
    <property type="match status" value="1"/>
</dbReference>
<dbReference type="EMBL" id="JI175984">
    <property type="protein sequence ID" value="ADY47313.1"/>
    <property type="molecule type" value="mRNA"/>
</dbReference>
<dbReference type="InterPro" id="IPR000504">
    <property type="entry name" value="RRM_dom"/>
</dbReference>
<evidence type="ECO:0000256" key="1">
    <source>
        <dbReference type="ARBA" id="ARBA00022884"/>
    </source>
</evidence>
<dbReference type="PANTHER" id="PTHR12566:SF12">
    <property type="entry name" value="TRANSLATIONAL REGULATOR ORB2"/>
    <property type="match status" value="1"/>
</dbReference>
<dbReference type="SUPFAM" id="SSF54928">
    <property type="entry name" value="RNA-binding domain, RBD"/>
    <property type="match status" value="1"/>
</dbReference>
<dbReference type="GO" id="GO:0005634">
    <property type="term" value="C:nucleus"/>
    <property type="evidence" value="ECO:0007669"/>
    <property type="project" value="TreeGrafter"/>
</dbReference>
<reference evidence="4" key="1">
    <citation type="journal article" date="2011" name="Genome Res.">
        <title>Deep small RNA sequencing from the nematode Ascaris reveals conservation, functional diversification, and novel developmental profiles.</title>
        <authorList>
            <person name="Wang J."/>
            <person name="Czech B."/>
            <person name="Crunk A."/>
            <person name="Wallace A."/>
            <person name="Mitreva M."/>
            <person name="Hannon G.J."/>
            <person name="Davis R.E."/>
        </authorList>
    </citation>
    <scope>NUCLEOTIDE SEQUENCE</scope>
</reference>
<organism evidence="4">
    <name type="scientific">Ascaris suum</name>
    <name type="common">Pig roundworm</name>
    <name type="synonym">Ascaris lumbricoides</name>
    <dbReference type="NCBI Taxonomy" id="6253"/>
    <lineage>
        <taxon>Eukaryota</taxon>
        <taxon>Metazoa</taxon>
        <taxon>Ecdysozoa</taxon>
        <taxon>Nematoda</taxon>
        <taxon>Chromadorea</taxon>
        <taxon>Rhabditida</taxon>
        <taxon>Spirurina</taxon>
        <taxon>Ascaridomorpha</taxon>
        <taxon>Ascaridoidea</taxon>
        <taxon>Ascarididae</taxon>
        <taxon>Ascaris</taxon>
    </lineage>
</organism>
<dbReference type="InterPro" id="IPR038446">
    <property type="entry name" value="CEBP_ZZ_sf"/>
</dbReference>
<dbReference type="InterPro" id="IPR012677">
    <property type="entry name" value="Nucleotide-bd_a/b_plait_sf"/>
</dbReference>
<dbReference type="Gene3D" id="4.10.640.40">
    <property type="entry name" value="Cytoplasmic polyadenylation element-binding protein, ZZ domain"/>
    <property type="match status" value="1"/>
</dbReference>
<dbReference type="PANTHER" id="PTHR12566">
    <property type="entry name" value="CYTOPLASMIC POLYADENYLATION ELEMENT BINDING PROTEIN CPEB"/>
    <property type="match status" value="1"/>
</dbReference>
<dbReference type="GO" id="GO:0003730">
    <property type="term" value="F:mRNA 3'-UTR binding"/>
    <property type="evidence" value="ECO:0007669"/>
    <property type="project" value="InterPro"/>
</dbReference>
<proteinExistence type="evidence at transcript level"/>
<dbReference type="GO" id="GO:0043022">
    <property type="term" value="F:ribosome binding"/>
    <property type="evidence" value="ECO:0007669"/>
    <property type="project" value="TreeGrafter"/>
</dbReference>
<evidence type="ECO:0000259" key="3">
    <source>
        <dbReference type="PROSITE" id="PS50102"/>
    </source>
</evidence>
<dbReference type="Pfam" id="PF16367">
    <property type="entry name" value="RRM_7"/>
    <property type="match status" value="1"/>
</dbReference>
<evidence type="ECO:0000313" key="4">
    <source>
        <dbReference type="EMBL" id="ADY47313.1"/>
    </source>
</evidence>
<keyword evidence="1 2" id="KW-0694">RNA-binding</keyword>
<evidence type="ECO:0000256" key="2">
    <source>
        <dbReference type="PROSITE-ProRule" id="PRU00176"/>
    </source>
</evidence>
<dbReference type="Gene3D" id="3.30.70.330">
    <property type="match status" value="2"/>
</dbReference>
<feature type="domain" description="RRM" evidence="3">
    <location>
        <begin position="19"/>
        <end position="117"/>
    </location>
</feature>
<protein>
    <submittedName>
        <fullName evidence="4">Cytoplasmic polyadenylation element-binding protein 4</fullName>
    </submittedName>
</protein>
<dbReference type="GO" id="GO:0045202">
    <property type="term" value="C:synapse"/>
    <property type="evidence" value="ECO:0007669"/>
    <property type="project" value="TreeGrafter"/>
</dbReference>
<dbReference type="InterPro" id="IPR034819">
    <property type="entry name" value="CPEB"/>
</dbReference>
<dbReference type="GO" id="GO:0043005">
    <property type="term" value="C:neuron projection"/>
    <property type="evidence" value="ECO:0007669"/>
    <property type="project" value="TreeGrafter"/>
</dbReference>